<dbReference type="PANTHER" id="PTHR34809">
    <property type="entry name" value="MALTOSE EXCESS PROTEIN 1, CHLOROPLASTIC-RELATED"/>
    <property type="match status" value="1"/>
</dbReference>
<organism evidence="3 4">
    <name type="scientific">Ceratodon purpureus</name>
    <name type="common">Fire moss</name>
    <name type="synonym">Dicranum purpureum</name>
    <dbReference type="NCBI Taxonomy" id="3225"/>
    <lineage>
        <taxon>Eukaryota</taxon>
        <taxon>Viridiplantae</taxon>
        <taxon>Streptophyta</taxon>
        <taxon>Embryophyta</taxon>
        <taxon>Bryophyta</taxon>
        <taxon>Bryophytina</taxon>
        <taxon>Bryopsida</taxon>
        <taxon>Dicranidae</taxon>
        <taxon>Pseudoditrichales</taxon>
        <taxon>Ditrichaceae</taxon>
        <taxon>Ceratodon</taxon>
    </lineage>
</organism>
<reference evidence="3" key="1">
    <citation type="submission" date="2020-06" db="EMBL/GenBank/DDBJ databases">
        <title>WGS assembly of Ceratodon purpureus strain R40.</title>
        <authorList>
            <person name="Carey S.B."/>
            <person name="Jenkins J."/>
            <person name="Shu S."/>
            <person name="Lovell J.T."/>
            <person name="Sreedasyam A."/>
            <person name="Maumus F."/>
            <person name="Tiley G.P."/>
            <person name="Fernandez-Pozo N."/>
            <person name="Barry K."/>
            <person name="Chen C."/>
            <person name="Wang M."/>
            <person name="Lipzen A."/>
            <person name="Daum C."/>
            <person name="Saski C.A."/>
            <person name="Payton A.C."/>
            <person name="Mcbreen J.C."/>
            <person name="Conrad R.E."/>
            <person name="Kollar L.M."/>
            <person name="Olsson S."/>
            <person name="Huttunen S."/>
            <person name="Landis J.B."/>
            <person name="Wickett N.J."/>
            <person name="Johnson M.G."/>
            <person name="Rensing S.A."/>
            <person name="Grimwood J."/>
            <person name="Schmutz J."/>
            <person name="Mcdaniel S.F."/>
        </authorList>
    </citation>
    <scope>NUCLEOTIDE SEQUENCE</scope>
    <source>
        <strain evidence="3">R40</strain>
    </source>
</reference>
<sequence length="133" mass="14421">MKAGLSAWTATLLFMWGPGAQAWSNDLNPANIKGLSVLTVLLAMAGNGLLLPRALFTRDLMWFTGSSWGTLLQGWGILVTMFVFQVINDASLYGVSAVLALWLGWMLVNDAKAYSLPSPFVPLFELITGSRPT</sequence>
<proteinExistence type="predicted"/>
<dbReference type="EMBL" id="CM026429">
    <property type="protein sequence ID" value="KAG0563806.1"/>
    <property type="molecule type" value="Genomic_DNA"/>
</dbReference>
<evidence type="ECO:0000256" key="1">
    <source>
        <dbReference type="SAM" id="Phobius"/>
    </source>
</evidence>
<dbReference type="AlphaFoldDB" id="A0A8T0GVX3"/>
<evidence type="ECO:0000313" key="4">
    <source>
        <dbReference type="Proteomes" id="UP000822688"/>
    </source>
</evidence>
<keyword evidence="1" id="KW-1133">Transmembrane helix</keyword>
<accession>A0A8T0GVX3</accession>
<protein>
    <submittedName>
        <fullName evidence="3">Uncharacterized protein</fullName>
    </submittedName>
</protein>
<evidence type="ECO:0000313" key="3">
    <source>
        <dbReference type="EMBL" id="KAG0563806.1"/>
    </source>
</evidence>
<name>A0A8T0GVX3_CERPU</name>
<feature type="transmembrane region" description="Helical" evidence="1">
    <location>
        <begin position="32"/>
        <end position="50"/>
    </location>
</feature>
<keyword evidence="4" id="KW-1185">Reference proteome</keyword>
<gene>
    <name evidence="3" type="ORF">KC19_8G060500</name>
</gene>
<dbReference type="Proteomes" id="UP000822688">
    <property type="component" value="Chromosome 8"/>
</dbReference>
<feature type="transmembrane region" description="Helical" evidence="1">
    <location>
        <begin position="90"/>
        <end position="108"/>
    </location>
</feature>
<dbReference type="PANTHER" id="PTHR34809:SF1">
    <property type="entry name" value="MALTOSE EXCESS PROTEIN 1, CHLOROPLASTIC-RELATED"/>
    <property type="match status" value="1"/>
</dbReference>
<keyword evidence="1" id="KW-0812">Transmembrane</keyword>
<feature type="transmembrane region" description="Helical" evidence="1">
    <location>
        <begin position="62"/>
        <end position="84"/>
    </location>
</feature>
<feature type="chain" id="PRO_5035719149" evidence="2">
    <location>
        <begin position="23"/>
        <end position="133"/>
    </location>
</feature>
<dbReference type="InterPro" id="IPR034628">
    <property type="entry name" value="MEX1/MEX1-like"/>
</dbReference>
<dbReference type="GO" id="GO:0009941">
    <property type="term" value="C:chloroplast envelope"/>
    <property type="evidence" value="ECO:0007669"/>
    <property type="project" value="TreeGrafter"/>
</dbReference>
<keyword evidence="2" id="KW-0732">Signal</keyword>
<comment type="caution">
    <text evidence="3">The sequence shown here is derived from an EMBL/GenBank/DDBJ whole genome shotgun (WGS) entry which is preliminary data.</text>
</comment>
<dbReference type="GO" id="GO:0005363">
    <property type="term" value="F:maltose transmembrane transporter activity"/>
    <property type="evidence" value="ECO:0007669"/>
    <property type="project" value="TreeGrafter"/>
</dbReference>
<evidence type="ECO:0000256" key="2">
    <source>
        <dbReference type="SAM" id="SignalP"/>
    </source>
</evidence>
<feature type="signal peptide" evidence="2">
    <location>
        <begin position="1"/>
        <end position="22"/>
    </location>
</feature>
<keyword evidence="1" id="KW-0472">Membrane</keyword>